<keyword evidence="1" id="KW-0479">Metal-binding</keyword>
<feature type="compositionally biased region" description="Basic residues" evidence="6">
    <location>
        <begin position="204"/>
        <end position="221"/>
    </location>
</feature>
<evidence type="ECO:0000256" key="2">
    <source>
        <dbReference type="ARBA" id="ARBA00022771"/>
    </source>
</evidence>
<evidence type="ECO:0000256" key="1">
    <source>
        <dbReference type="ARBA" id="ARBA00022723"/>
    </source>
</evidence>
<dbReference type="CDD" id="cd15489">
    <property type="entry name" value="PHD_SF"/>
    <property type="match status" value="1"/>
</dbReference>
<keyword evidence="5" id="KW-0175">Coiled coil</keyword>
<dbReference type="Gene3D" id="3.30.40.10">
    <property type="entry name" value="Zinc/RING finger domain, C3HC4 (zinc finger)"/>
    <property type="match status" value="1"/>
</dbReference>
<dbReference type="GO" id="GO:0008270">
    <property type="term" value="F:zinc ion binding"/>
    <property type="evidence" value="ECO:0007669"/>
    <property type="project" value="UniProtKB-KW"/>
</dbReference>
<dbReference type="SMART" id="SM00249">
    <property type="entry name" value="PHD"/>
    <property type="match status" value="1"/>
</dbReference>
<sequence length="424" mass="48351">EKARVHELENILDKKPAVIDNSEKVKELEEKIDELTRTVAQYEANKTRSNDSPKEEIEDNVFMDNTAGLDASMEQLEQESQQNLAICGDLTKMKKRKNRQDEINEEERKEDERETKKQKKETNMVSEEEKDWIVSCICGEKEEDGEKMVGCDECKLRWEHVDCIFPRTKKAPDGEYYCHVCKPRPTELTPGQARAYQDRVKEEKKRKREAKNQKQRVQRMKKKEEKKAWNKGAGNSVSSASTEKNETVEEPPPELQVSEADGSDSDRKDESKAKVNAKGVSSWKYLSDSAIDTMDRVTPVLPIGMALASHQVRNFTRSESNQVRGKIRSAISVLRSVVDRMHGTVQREALRSLLTNSIKKVDSILCRPVSHGKVSKVNENFFDGLSAIREWKKAAELVVEEFLTTPDGSNGEGRGEGKEEDMEE</sequence>
<dbReference type="InterPro" id="IPR013083">
    <property type="entry name" value="Znf_RING/FYVE/PHD"/>
</dbReference>
<dbReference type="InterPro" id="IPR001965">
    <property type="entry name" value="Znf_PHD"/>
</dbReference>
<dbReference type="SUPFAM" id="SSF57903">
    <property type="entry name" value="FYVE/PHD zinc finger"/>
    <property type="match status" value="1"/>
</dbReference>
<feature type="region of interest" description="Disordered" evidence="6">
    <location>
        <begin position="95"/>
        <end position="124"/>
    </location>
</feature>
<feature type="compositionally biased region" description="Basic and acidic residues" evidence="6">
    <location>
        <begin position="99"/>
        <end position="115"/>
    </location>
</feature>
<dbReference type="PROSITE" id="PS50016">
    <property type="entry name" value="ZF_PHD_2"/>
    <property type="match status" value="1"/>
</dbReference>
<feature type="coiled-coil region" evidence="5">
    <location>
        <begin position="18"/>
        <end position="52"/>
    </location>
</feature>
<feature type="region of interest" description="Disordered" evidence="6">
    <location>
        <begin position="181"/>
        <end position="278"/>
    </location>
</feature>
<dbReference type="InterPro" id="IPR011011">
    <property type="entry name" value="Znf_FYVE_PHD"/>
</dbReference>
<keyword evidence="9" id="KW-1185">Reference proteome</keyword>
<reference evidence="9" key="1">
    <citation type="submission" date="2022-10" db="EMBL/GenBank/DDBJ databases">
        <title>Genome assembly of Pristionchus species.</title>
        <authorList>
            <person name="Yoshida K."/>
            <person name="Sommer R.J."/>
        </authorList>
    </citation>
    <scope>NUCLEOTIDE SEQUENCE [LARGE SCALE GENOMIC DNA]</scope>
    <source>
        <strain evidence="9">RS5460</strain>
    </source>
</reference>
<keyword evidence="2 4" id="KW-0863">Zinc-finger</keyword>
<protein>
    <recommendedName>
        <fullName evidence="7">PHD-type domain-containing protein</fullName>
    </recommendedName>
</protein>
<comment type="caution">
    <text evidence="8">The sequence shown here is derived from an EMBL/GenBank/DDBJ whole genome shotgun (WGS) entry which is preliminary data.</text>
</comment>
<evidence type="ECO:0000256" key="4">
    <source>
        <dbReference type="PROSITE-ProRule" id="PRU00146"/>
    </source>
</evidence>
<dbReference type="AlphaFoldDB" id="A0AAN5CTJ1"/>
<feature type="non-terminal residue" evidence="8">
    <location>
        <position position="1"/>
    </location>
</feature>
<dbReference type="InterPro" id="IPR019787">
    <property type="entry name" value="Znf_PHD-finger"/>
</dbReference>
<evidence type="ECO:0000259" key="7">
    <source>
        <dbReference type="PROSITE" id="PS50016"/>
    </source>
</evidence>
<evidence type="ECO:0000313" key="8">
    <source>
        <dbReference type="EMBL" id="GMR50553.1"/>
    </source>
</evidence>
<evidence type="ECO:0000256" key="3">
    <source>
        <dbReference type="ARBA" id="ARBA00022833"/>
    </source>
</evidence>
<dbReference type="EMBL" id="BTRK01000004">
    <property type="protein sequence ID" value="GMR50553.1"/>
    <property type="molecule type" value="Genomic_DNA"/>
</dbReference>
<evidence type="ECO:0000256" key="6">
    <source>
        <dbReference type="SAM" id="MobiDB-lite"/>
    </source>
</evidence>
<accession>A0AAN5CTJ1</accession>
<feature type="domain" description="PHD-type" evidence="7">
    <location>
        <begin position="133"/>
        <end position="184"/>
    </location>
</feature>
<feature type="compositionally biased region" description="Basic and acidic residues" evidence="6">
    <location>
        <begin position="264"/>
        <end position="273"/>
    </location>
</feature>
<organism evidence="8 9">
    <name type="scientific">Pristionchus mayeri</name>
    <dbReference type="NCBI Taxonomy" id="1317129"/>
    <lineage>
        <taxon>Eukaryota</taxon>
        <taxon>Metazoa</taxon>
        <taxon>Ecdysozoa</taxon>
        <taxon>Nematoda</taxon>
        <taxon>Chromadorea</taxon>
        <taxon>Rhabditida</taxon>
        <taxon>Rhabditina</taxon>
        <taxon>Diplogasteromorpha</taxon>
        <taxon>Diplogasteroidea</taxon>
        <taxon>Neodiplogasteridae</taxon>
        <taxon>Pristionchus</taxon>
    </lineage>
</organism>
<gene>
    <name evidence="8" type="ORF">PMAYCL1PPCAC_20748</name>
</gene>
<keyword evidence="3" id="KW-0862">Zinc</keyword>
<feature type="region of interest" description="Disordered" evidence="6">
    <location>
        <begin position="402"/>
        <end position="424"/>
    </location>
</feature>
<proteinExistence type="predicted"/>
<dbReference type="Proteomes" id="UP001328107">
    <property type="component" value="Unassembled WGS sequence"/>
</dbReference>
<name>A0AAN5CTJ1_9BILA</name>
<dbReference type="Pfam" id="PF00628">
    <property type="entry name" value="PHD"/>
    <property type="match status" value="1"/>
</dbReference>
<evidence type="ECO:0000256" key="5">
    <source>
        <dbReference type="SAM" id="Coils"/>
    </source>
</evidence>
<evidence type="ECO:0000313" key="9">
    <source>
        <dbReference type="Proteomes" id="UP001328107"/>
    </source>
</evidence>